<dbReference type="InterPro" id="IPR002999">
    <property type="entry name" value="Tudor"/>
</dbReference>
<dbReference type="FunFam" id="2.30.30.140:FF:000018">
    <property type="entry name" value="Serine/threonine-protein kinase 31"/>
    <property type="match status" value="1"/>
</dbReference>
<dbReference type="InterPro" id="IPR035437">
    <property type="entry name" value="SNase_OB-fold_sf"/>
</dbReference>
<evidence type="ECO:0000256" key="1">
    <source>
        <dbReference type="SAM" id="Coils"/>
    </source>
</evidence>
<comment type="caution">
    <text evidence="5">The sequence shown here is derived from an EMBL/GenBank/DDBJ whole genome shotgun (WGS) entry which is preliminary data.</text>
</comment>
<dbReference type="SUPFAM" id="SSF63748">
    <property type="entry name" value="Tudor/PWWP/MBT"/>
    <property type="match status" value="1"/>
</dbReference>
<organism evidence="5 6">
    <name type="scientific">Phrynocephalus forsythii</name>
    <dbReference type="NCBI Taxonomy" id="171643"/>
    <lineage>
        <taxon>Eukaryota</taxon>
        <taxon>Metazoa</taxon>
        <taxon>Chordata</taxon>
        <taxon>Craniata</taxon>
        <taxon>Vertebrata</taxon>
        <taxon>Euteleostomi</taxon>
        <taxon>Lepidosauria</taxon>
        <taxon>Squamata</taxon>
        <taxon>Bifurcata</taxon>
        <taxon>Unidentata</taxon>
        <taxon>Episquamata</taxon>
        <taxon>Toxicofera</taxon>
        <taxon>Iguania</taxon>
        <taxon>Acrodonta</taxon>
        <taxon>Agamidae</taxon>
        <taxon>Agaminae</taxon>
        <taxon>Phrynocephalus</taxon>
    </lineage>
</organism>
<feature type="compositionally biased region" description="Basic and acidic residues" evidence="2">
    <location>
        <begin position="995"/>
        <end position="1010"/>
    </location>
</feature>
<dbReference type="Gene3D" id="2.30.30.140">
    <property type="match status" value="1"/>
</dbReference>
<dbReference type="PANTHER" id="PTHR48008:SF6">
    <property type="entry name" value="LEUCINE-RICH REPEAT RECEPTOR-LIKE PROTEIN KINASE IMK3-RELATED"/>
    <property type="match status" value="1"/>
</dbReference>
<dbReference type="InterPro" id="IPR052451">
    <property type="entry name" value="Ser/Thr_kinase-like"/>
</dbReference>
<evidence type="ECO:0000313" key="5">
    <source>
        <dbReference type="EMBL" id="KAJ7322415.1"/>
    </source>
</evidence>
<dbReference type="PROSITE" id="PS50304">
    <property type="entry name" value="TUDOR"/>
    <property type="match status" value="1"/>
</dbReference>
<feature type="region of interest" description="Disordered" evidence="2">
    <location>
        <begin position="193"/>
        <end position="233"/>
    </location>
</feature>
<accession>A0A9Q1AZC4</accession>
<dbReference type="GO" id="GO:0005524">
    <property type="term" value="F:ATP binding"/>
    <property type="evidence" value="ECO:0007669"/>
    <property type="project" value="InterPro"/>
</dbReference>
<evidence type="ECO:0000313" key="6">
    <source>
        <dbReference type="Proteomes" id="UP001142489"/>
    </source>
</evidence>
<feature type="domain" description="Protein kinase" evidence="3">
    <location>
        <begin position="668"/>
        <end position="1029"/>
    </location>
</feature>
<dbReference type="SMART" id="SM00220">
    <property type="entry name" value="S_TKc"/>
    <property type="match status" value="1"/>
</dbReference>
<dbReference type="PANTHER" id="PTHR48008">
    <property type="entry name" value="LEUCINE-RICH REPEAT RECEPTOR-LIKE PROTEIN KINASE IMK3-RELATED"/>
    <property type="match status" value="1"/>
</dbReference>
<evidence type="ECO:0000259" key="3">
    <source>
        <dbReference type="PROSITE" id="PS50011"/>
    </source>
</evidence>
<feature type="compositionally biased region" description="Basic and acidic residues" evidence="2">
    <location>
        <begin position="201"/>
        <end position="212"/>
    </location>
</feature>
<dbReference type="Proteomes" id="UP001142489">
    <property type="component" value="Unassembled WGS sequence"/>
</dbReference>
<dbReference type="InterPro" id="IPR047383">
    <property type="entry name" value="Tudor_TDRD8"/>
</dbReference>
<evidence type="ECO:0000259" key="4">
    <source>
        <dbReference type="PROSITE" id="PS50304"/>
    </source>
</evidence>
<dbReference type="PROSITE" id="PS50011">
    <property type="entry name" value="PROTEIN_KINASE_DOM"/>
    <property type="match status" value="1"/>
</dbReference>
<reference evidence="5" key="1">
    <citation type="journal article" date="2023" name="DNA Res.">
        <title>Chromosome-level genome assembly of Phrynocephalus forsythii using third-generation DNA sequencing and Hi-C analysis.</title>
        <authorList>
            <person name="Qi Y."/>
            <person name="Zhao W."/>
            <person name="Zhao Y."/>
            <person name="Niu C."/>
            <person name="Cao S."/>
            <person name="Zhang Y."/>
        </authorList>
    </citation>
    <scope>NUCLEOTIDE SEQUENCE</scope>
    <source>
        <tissue evidence="5">Muscle</tissue>
    </source>
</reference>
<feature type="domain" description="Tudor" evidence="4">
    <location>
        <begin position="56"/>
        <end position="115"/>
    </location>
</feature>
<dbReference type="OrthoDB" id="10023235at2759"/>
<dbReference type="CDD" id="cd20430">
    <property type="entry name" value="Tudor_TDRD8"/>
    <property type="match status" value="1"/>
</dbReference>
<keyword evidence="6" id="KW-1185">Reference proteome</keyword>
<dbReference type="Pfam" id="PF00567">
    <property type="entry name" value="TUDOR"/>
    <property type="match status" value="1"/>
</dbReference>
<evidence type="ECO:0008006" key="7">
    <source>
        <dbReference type="Google" id="ProtNLM"/>
    </source>
</evidence>
<dbReference type="EMBL" id="JAPFRF010000009">
    <property type="protein sequence ID" value="KAJ7322415.1"/>
    <property type="molecule type" value="Genomic_DNA"/>
</dbReference>
<dbReference type="AlphaFoldDB" id="A0A9Q1AZC4"/>
<dbReference type="Pfam" id="PF00069">
    <property type="entry name" value="Pkinase"/>
    <property type="match status" value="1"/>
</dbReference>
<dbReference type="InterPro" id="IPR000719">
    <property type="entry name" value="Prot_kinase_dom"/>
</dbReference>
<evidence type="ECO:0000256" key="2">
    <source>
        <dbReference type="SAM" id="MobiDB-lite"/>
    </source>
</evidence>
<dbReference type="Gene3D" id="2.40.50.90">
    <property type="match status" value="1"/>
</dbReference>
<dbReference type="SUPFAM" id="SSF56112">
    <property type="entry name" value="Protein kinase-like (PK-like)"/>
    <property type="match status" value="1"/>
</dbReference>
<feature type="coiled-coil region" evidence="1">
    <location>
        <begin position="281"/>
        <end position="329"/>
    </location>
</feature>
<keyword evidence="1" id="KW-0175">Coiled coil</keyword>
<dbReference type="InterPro" id="IPR011009">
    <property type="entry name" value="Kinase-like_dom_sf"/>
</dbReference>
<protein>
    <recommendedName>
        <fullName evidence="7">Serine/threonine-protein kinase 31</fullName>
    </recommendedName>
</protein>
<dbReference type="FunFam" id="1.10.510.10:FF:000518">
    <property type="entry name" value="serine/threonine-protein kinase 31 isoform X1"/>
    <property type="match status" value="1"/>
</dbReference>
<dbReference type="SMART" id="SM00333">
    <property type="entry name" value="TUDOR"/>
    <property type="match status" value="1"/>
</dbReference>
<dbReference type="GO" id="GO:0004672">
    <property type="term" value="F:protein kinase activity"/>
    <property type="evidence" value="ECO:0007669"/>
    <property type="project" value="InterPro"/>
</dbReference>
<dbReference type="Gene3D" id="1.10.510.10">
    <property type="entry name" value="Transferase(Phosphotransferase) domain 1"/>
    <property type="match status" value="1"/>
</dbReference>
<feature type="region of interest" description="Disordered" evidence="2">
    <location>
        <begin position="989"/>
        <end position="1029"/>
    </location>
</feature>
<sequence>MEEDPTSNNKVENVIVCHVEDSVTFWARDINSKDDILKTCCVLAEICPQANPVFGNPDLTKIYGGCFSEDKCWYRCKILKVINDEKCQVLYVDYGNSEMLSRSEIVEIPVHLQFPCIAKRFMLWDLQIAVTQNLNLFDQGRKFLSSLIFEKEMKIRCKAVCSDGTTLVQAECGLLDVGEEVAKQGFAERCRSSIKNNGPDIKTDSLSHESRNAKNSPPQWVPKGSPPAISRPKAGFGDHMLPLNGRSESNLANHGPLIREKMAAVNVRRMHNASLGKNKQEQEIIAENVKLKLENECLKKENQNLLHQREELELKVQKLTHDLQEERKGKQEILVYLDSTLPVYIGTTTRNLATKFKKLKEARYIVYFCSAFALQWEIFDVGIHIKQKNLSEAVKVVTGGCLAAPFFLEKLEKAWMDYNTLQEEIRFCKDVEKVQYLIINRNEVQQKLNSTIEEFIVEVNGLPISEHLEALQKLQGSLETVYGEVPEAESSEGAYDKFFEWKNVKLQEFNQVKNATDMSLQNLVTCFSKIIQCFDMNSDTFLNPEEVIGDVDEVLKNSELTISQELDIFLTEPDDAERKIILNAYSEVMQKIQQEQQLLSTVRQKYLDSVEFKKQVVEWLGRSPNIDDLLLIKKRMKNKKANLRLKMVERNNLEESDDYSELEVAKINKEIVELRNEVFQEVYKEQDEYEKLNHLVQKWFPELPLLHPKAGIQRYMNSRGLLTVNLERDLLDAEPMKELSTKRPVICSEVRGQKILLKGYPVDMNTETEVIERAAQYHRVWRELKEESGLLQLMFLFLCKSDPVAYLMVPYYAGASLAILQTTLPLTPEETCKVMKGIARGLYSLHTAGIVHGSLHNKNVFAINREQGIVGDFDFTKSEGQRASLNLVELNGLSLTPPEVKQGQPPSPASDMYAFGCLLYWLLIGNQEFKINSDGTPEIDELIMDGKAKSLLMNLLCSNTRMTSGQVLSDGYFLLPSVVPVPLKEEQAECGNGGERLEGEMVPDVRRDEEPALLETTEPDECVQNAKPT</sequence>
<gene>
    <name evidence="5" type="ORF">JRQ81_018702</name>
</gene>
<name>A0A9Q1AZC4_9SAUR</name>
<proteinExistence type="predicted"/>